<dbReference type="Gene3D" id="2.20.110.10">
    <property type="entry name" value="Histone H3 K4-specific methyltransferase SET7/9 N-terminal domain"/>
    <property type="match status" value="1"/>
</dbReference>
<evidence type="ECO:0000256" key="8">
    <source>
        <dbReference type="ARBA" id="ARBA00022989"/>
    </source>
</evidence>
<protein>
    <recommendedName>
        <fullName evidence="11">TonB C-terminal domain-containing protein</fullName>
    </recommendedName>
</protein>
<evidence type="ECO:0000259" key="11">
    <source>
        <dbReference type="PROSITE" id="PS52015"/>
    </source>
</evidence>
<evidence type="ECO:0000256" key="3">
    <source>
        <dbReference type="ARBA" id="ARBA00022448"/>
    </source>
</evidence>
<keyword evidence="4" id="KW-1003">Cell membrane</keyword>
<keyword evidence="9" id="KW-0472">Membrane</keyword>
<dbReference type="PANTHER" id="PTHR33446">
    <property type="entry name" value="PROTEIN TONB-RELATED"/>
    <property type="match status" value="1"/>
</dbReference>
<dbReference type="AlphaFoldDB" id="A0A2Z4GFR9"/>
<comment type="subcellular location">
    <subcellularLocation>
        <location evidence="1">Cell inner membrane</location>
        <topology evidence="1">Single-pass membrane protein</topology>
        <orientation evidence="1">Periplasmic side</orientation>
    </subcellularLocation>
</comment>
<dbReference type="PROSITE" id="PS52015">
    <property type="entry name" value="TONB_CTD"/>
    <property type="match status" value="1"/>
</dbReference>
<evidence type="ECO:0000313" key="12">
    <source>
        <dbReference type="EMBL" id="AWV99895.1"/>
    </source>
</evidence>
<keyword evidence="10" id="KW-0732">Signal</keyword>
<dbReference type="NCBIfam" id="TIGR01352">
    <property type="entry name" value="tonB_Cterm"/>
    <property type="match status" value="1"/>
</dbReference>
<evidence type="ECO:0000256" key="7">
    <source>
        <dbReference type="ARBA" id="ARBA00022927"/>
    </source>
</evidence>
<evidence type="ECO:0000256" key="2">
    <source>
        <dbReference type="ARBA" id="ARBA00006555"/>
    </source>
</evidence>
<dbReference type="Proteomes" id="UP000249873">
    <property type="component" value="Chromosome"/>
</dbReference>
<accession>A0A2Z4GFR9</accession>
<feature type="chain" id="PRO_5016282229" description="TonB C-terminal domain-containing protein" evidence="10">
    <location>
        <begin position="21"/>
        <end position="314"/>
    </location>
</feature>
<reference evidence="12 13" key="1">
    <citation type="submission" date="2018-05" db="EMBL/GenBank/DDBJ databases">
        <title>Complete genome sequence of Arcticibacterium luteifluviistationis SM1504T, a cytophagaceae bacterium isolated from Arctic surface seawater.</title>
        <authorList>
            <person name="Li Y."/>
            <person name="Qin Q.-L."/>
        </authorList>
    </citation>
    <scope>NUCLEOTIDE SEQUENCE [LARGE SCALE GENOMIC DNA]</scope>
    <source>
        <strain evidence="12 13">SM1504</strain>
    </source>
</reference>
<keyword evidence="3" id="KW-0813">Transport</keyword>
<evidence type="ECO:0000256" key="4">
    <source>
        <dbReference type="ARBA" id="ARBA00022475"/>
    </source>
</evidence>
<dbReference type="SUPFAM" id="SSF74653">
    <property type="entry name" value="TolA/TonB C-terminal domain"/>
    <property type="match status" value="1"/>
</dbReference>
<gene>
    <name evidence="12" type="ORF">DJ013_17645</name>
</gene>
<dbReference type="Pfam" id="PF03544">
    <property type="entry name" value="TonB_C"/>
    <property type="match status" value="1"/>
</dbReference>
<keyword evidence="8" id="KW-1133">Transmembrane helix</keyword>
<evidence type="ECO:0000256" key="10">
    <source>
        <dbReference type="SAM" id="SignalP"/>
    </source>
</evidence>
<keyword evidence="13" id="KW-1185">Reference proteome</keyword>
<dbReference type="OrthoDB" id="9812355at2"/>
<dbReference type="PANTHER" id="PTHR33446:SF2">
    <property type="entry name" value="PROTEIN TONB"/>
    <property type="match status" value="1"/>
</dbReference>
<dbReference type="RefSeq" id="WP_111373263.1">
    <property type="nucleotide sequence ID" value="NZ_CP029480.1"/>
</dbReference>
<dbReference type="GO" id="GO:0098797">
    <property type="term" value="C:plasma membrane protein complex"/>
    <property type="evidence" value="ECO:0007669"/>
    <property type="project" value="TreeGrafter"/>
</dbReference>
<dbReference type="GO" id="GO:0015031">
    <property type="term" value="P:protein transport"/>
    <property type="evidence" value="ECO:0007669"/>
    <property type="project" value="UniProtKB-KW"/>
</dbReference>
<evidence type="ECO:0000256" key="1">
    <source>
        <dbReference type="ARBA" id="ARBA00004383"/>
    </source>
</evidence>
<sequence length="314" mass="35801">MQKVLLSLILLFSLTVPTFCQDGAIFFNSDFEECEQAEASYFRIVITQSQEMLKVNDFYMSGEKYAVGYSRAFPLIWKYKNEGRFLKYFDGQGLKESSVYSNGLPIGIKQVFFPGGKLYMKLKYLGVESEVPLVLEVYAVNGDSLVVEGNGFAVERETRDTLIISKGLYKDGIKEGEWIGEYQSGKTYFKDLYENGQLIEGKSFNDEGKEFNYTQIFVAPEFKGGENKMYRFLAEKVYYPRKAIKDNIQGSVVIKFQIETDGSISRTKVMKGAHETLDTEAMKVVEKMSDKFNVGYVRGQPTRCLMTLPVLFVL</sequence>
<keyword evidence="7" id="KW-0653">Protein transport</keyword>
<evidence type="ECO:0000256" key="5">
    <source>
        <dbReference type="ARBA" id="ARBA00022519"/>
    </source>
</evidence>
<dbReference type="InterPro" id="IPR006260">
    <property type="entry name" value="TonB/TolA_C"/>
</dbReference>
<feature type="signal peptide" evidence="10">
    <location>
        <begin position="1"/>
        <end position="20"/>
    </location>
</feature>
<dbReference type="EMBL" id="CP029480">
    <property type="protein sequence ID" value="AWV99895.1"/>
    <property type="molecule type" value="Genomic_DNA"/>
</dbReference>
<dbReference type="GO" id="GO:0055085">
    <property type="term" value="P:transmembrane transport"/>
    <property type="evidence" value="ECO:0007669"/>
    <property type="project" value="InterPro"/>
</dbReference>
<feature type="domain" description="TonB C-terminal" evidence="11">
    <location>
        <begin position="224"/>
        <end position="314"/>
    </location>
</feature>
<dbReference type="InterPro" id="IPR051045">
    <property type="entry name" value="TonB-dependent_transducer"/>
</dbReference>
<dbReference type="GO" id="GO:0031992">
    <property type="term" value="F:energy transducer activity"/>
    <property type="evidence" value="ECO:0007669"/>
    <property type="project" value="TreeGrafter"/>
</dbReference>
<comment type="similarity">
    <text evidence="2">Belongs to the TonB family.</text>
</comment>
<proteinExistence type="inferred from homology"/>
<dbReference type="InterPro" id="IPR037682">
    <property type="entry name" value="TonB_C"/>
</dbReference>
<evidence type="ECO:0000256" key="6">
    <source>
        <dbReference type="ARBA" id="ARBA00022692"/>
    </source>
</evidence>
<dbReference type="Gene3D" id="3.30.1150.10">
    <property type="match status" value="1"/>
</dbReference>
<name>A0A2Z4GFR9_9BACT</name>
<dbReference type="KEGG" id="als:DJ013_17645"/>
<keyword evidence="6" id="KW-0812">Transmembrane</keyword>
<evidence type="ECO:0000313" key="13">
    <source>
        <dbReference type="Proteomes" id="UP000249873"/>
    </source>
</evidence>
<keyword evidence="5" id="KW-0997">Cell inner membrane</keyword>
<organism evidence="12 13">
    <name type="scientific">Arcticibacterium luteifluviistationis</name>
    <dbReference type="NCBI Taxonomy" id="1784714"/>
    <lineage>
        <taxon>Bacteria</taxon>
        <taxon>Pseudomonadati</taxon>
        <taxon>Bacteroidota</taxon>
        <taxon>Cytophagia</taxon>
        <taxon>Cytophagales</taxon>
        <taxon>Leadbetterellaceae</taxon>
        <taxon>Arcticibacterium</taxon>
    </lineage>
</organism>
<evidence type="ECO:0000256" key="9">
    <source>
        <dbReference type="ARBA" id="ARBA00023136"/>
    </source>
</evidence>